<dbReference type="RefSeq" id="WP_186918314.1">
    <property type="nucleotide sequence ID" value="NZ_JACOPQ010000001.1"/>
</dbReference>
<protein>
    <submittedName>
        <fullName evidence="7">Cytosine permease</fullName>
    </submittedName>
</protein>
<feature type="transmembrane region" description="Helical" evidence="6">
    <location>
        <begin position="148"/>
        <end position="169"/>
    </location>
</feature>
<dbReference type="InterPro" id="IPR001248">
    <property type="entry name" value="Pur-cyt_permease"/>
</dbReference>
<keyword evidence="4 6" id="KW-1133">Transmembrane helix</keyword>
<evidence type="ECO:0000256" key="1">
    <source>
        <dbReference type="ARBA" id="ARBA00004141"/>
    </source>
</evidence>
<comment type="caution">
    <text evidence="7">The sequence shown here is derived from an EMBL/GenBank/DDBJ whole genome shotgun (WGS) entry which is preliminary data.</text>
</comment>
<keyword evidence="8" id="KW-1185">Reference proteome</keyword>
<feature type="transmembrane region" description="Helical" evidence="6">
    <location>
        <begin position="439"/>
        <end position="457"/>
    </location>
</feature>
<comment type="subcellular location">
    <subcellularLocation>
        <location evidence="1">Membrane</location>
        <topology evidence="1">Multi-pass membrane protein</topology>
    </subcellularLocation>
</comment>
<dbReference type="Gene3D" id="1.10.4160.10">
    <property type="entry name" value="Hydantoin permease"/>
    <property type="match status" value="1"/>
</dbReference>
<evidence type="ECO:0000256" key="4">
    <source>
        <dbReference type="ARBA" id="ARBA00022989"/>
    </source>
</evidence>
<dbReference type="PANTHER" id="PTHR30569">
    <property type="entry name" value="CYTOSINE TRANSPORTER CODB"/>
    <property type="match status" value="1"/>
</dbReference>
<feature type="transmembrane region" description="Helical" evidence="6">
    <location>
        <begin position="296"/>
        <end position="323"/>
    </location>
</feature>
<dbReference type="GO" id="GO:0005886">
    <property type="term" value="C:plasma membrane"/>
    <property type="evidence" value="ECO:0007669"/>
    <property type="project" value="TreeGrafter"/>
</dbReference>
<feature type="transmembrane region" description="Helical" evidence="6">
    <location>
        <begin position="407"/>
        <end position="427"/>
    </location>
</feature>
<dbReference type="InterPro" id="IPR030191">
    <property type="entry name" value="CodB"/>
</dbReference>
<dbReference type="GO" id="GO:0015209">
    <property type="term" value="F:cytosine transmembrane transporter activity"/>
    <property type="evidence" value="ECO:0007669"/>
    <property type="project" value="InterPro"/>
</dbReference>
<feature type="transmembrane region" description="Helical" evidence="6">
    <location>
        <begin position="214"/>
        <end position="236"/>
    </location>
</feature>
<evidence type="ECO:0000313" key="7">
    <source>
        <dbReference type="EMBL" id="MBC5735783.1"/>
    </source>
</evidence>
<evidence type="ECO:0000313" key="8">
    <source>
        <dbReference type="Proteomes" id="UP000607645"/>
    </source>
</evidence>
<accession>A0A8J6MFT9</accession>
<feature type="transmembrane region" description="Helical" evidence="6">
    <location>
        <begin position="248"/>
        <end position="276"/>
    </location>
</feature>
<feature type="transmembrane region" description="Helical" evidence="6">
    <location>
        <begin position="104"/>
        <end position="128"/>
    </location>
</feature>
<comment type="similarity">
    <text evidence="2">Belongs to the purine-cytosine permease (2.A.39) family.</text>
</comment>
<evidence type="ECO:0000256" key="2">
    <source>
        <dbReference type="ARBA" id="ARBA00008974"/>
    </source>
</evidence>
<keyword evidence="5 6" id="KW-0472">Membrane</keyword>
<dbReference type="PANTHER" id="PTHR30569:SF0">
    <property type="entry name" value="CYTOSINE PERMEASE"/>
    <property type="match status" value="1"/>
</dbReference>
<proteinExistence type="inferred from homology"/>
<dbReference type="Proteomes" id="UP000607645">
    <property type="component" value="Unassembled WGS sequence"/>
</dbReference>
<name>A0A8J6MFT9_9FIRM</name>
<feature type="transmembrane region" description="Helical" evidence="6">
    <location>
        <begin position="364"/>
        <end position="386"/>
    </location>
</feature>
<dbReference type="AlphaFoldDB" id="A0A8J6MFT9"/>
<sequence>MSKNQQEEAVVREYAVDECPPPEARHYGFWDLFLTFIGGNANASTWYVGGCIASLGFMGALGVSLIANPIAYLCMGALGYMGYKIGTTSMGLARVPLGIRGSKVPSVALLFPYLGWCACNTYIAAISISYILNAVTGMPAYGMEGDTITMLIGIFLQSAMTIGAVIIGGSRSVKIFERVSGILLVALTIIITFVVFTTFNVADIISWKPPAEVSMPLGLGIDNILAFSLAWVTCLAEFTRYTRKPSTAVASPVLGATFSMVWFTLVGTVSTIAVAVSTGMFDPNASDPSTVVTQLGFGWIALVVLILTTVTTNVINLFVGVQAFENIAPKARGKVVTGVLSALMVLISLIPMVTGSFLDAFQVFLGYLGAVFPPIGTIIIVDYFIMRRGEYDIRFLSKRNGPYWYSNGINWCGMLALIFGAVIYFVFGRIGWMMDTLGAVAYSMIATAVVYALLCTIGKRSGYIRSVDTFRTGND</sequence>
<feature type="transmembrane region" description="Helical" evidence="6">
    <location>
        <begin position="55"/>
        <end position="83"/>
    </location>
</feature>
<organism evidence="7 8">
    <name type="scientific">Lawsonibacter faecis</name>
    <dbReference type="NCBI Taxonomy" id="2763052"/>
    <lineage>
        <taxon>Bacteria</taxon>
        <taxon>Bacillati</taxon>
        <taxon>Bacillota</taxon>
        <taxon>Clostridia</taxon>
        <taxon>Eubacteriales</taxon>
        <taxon>Oscillospiraceae</taxon>
        <taxon>Lawsonibacter</taxon>
    </lineage>
</organism>
<reference evidence="7" key="1">
    <citation type="submission" date="2020-08" db="EMBL/GenBank/DDBJ databases">
        <title>Genome public.</title>
        <authorList>
            <person name="Liu C."/>
            <person name="Sun Q."/>
        </authorList>
    </citation>
    <scope>NUCLEOTIDE SEQUENCE</scope>
    <source>
        <strain evidence="7">NSJ-52</strain>
    </source>
</reference>
<evidence type="ECO:0000256" key="6">
    <source>
        <dbReference type="SAM" id="Phobius"/>
    </source>
</evidence>
<dbReference type="Pfam" id="PF02133">
    <property type="entry name" value="Transp_cyt_pur"/>
    <property type="match status" value="1"/>
</dbReference>
<evidence type="ECO:0000256" key="5">
    <source>
        <dbReference type="ARBA" id="ARBA00023136"/>
    </source>
</evidence>
<gene>
    <name evidence="7" type="ORF">H8S62_01995</name>
</gene>
<dbReference type="EMBL" id="JACOPQ010000001">
    <property type="protein sequence ID" value="MBC5735783.1"/>
    <property type="molecule type" value="Genomic_DNA"/>
</dbReference>
<keyword evidence="3 6" id="KW-0812">Transmembrane</keyword>
<feature type="transmembrane region" description="Helical" evidence="6">
    <location>
        <begin position="335"/>
        <end position="358"/>
    </location>
</feature>
<evidence type="ECO:0000256" key="3">
    <source>
        <dbReference type="ARBA" id="ARBA00022692"/>
    </source>
</evidence>
<feature type="transmembrane region" description="Helical" evidence="6">
    <location>
        <begin position="181"/>
        <end position="202"/>
    </location>
</feature>